<comment type="caution">
    <text evidence="11">Lacks conserved residue(s) required for the propagation of feature annotation.</text>
</comment>
<reference evidence="12" key="1">
    <citation type="journal article" date="2014" name="Int. J. Syst. Evol. Microbiol.">
        <title>Complete genome sequence of Corynebacterium casei LMG S-19264T (=DSM 44701T), isolated from a smear-ripened cheese.</title>
        <authorList>
            <consortium name="US DOE Joint Genome Institute (JGI-PGF)"/>
            <person name="Walter F."/>
            <person name="Albersmeier A."/>
            <person name="Kalinowski J."/>
            <person name="Ruckert C."/>
        </authorList>
    </citation>
    <scope>NUCLEOTIDE SEQUENCE</scope>
    <source>
        <strain evidence="12">JCM 18487</strain>
    </source>
</reference>
<keyword evidence="7 11" id="KW-0418">Kinase</keyword>
<dbReference type="Proteomes" id="UP000637695">
    <property type="component" value="Unassembled WGS sequence"/>
</dbReference>
<dbReference type="InterPro" id="IPR000623">
    <property type="entry name" value="Shikimate_kinase/TSH1"/>
</dbReference>
<accession>A0A917K359</accession>
<evidence type="ECO:0000256" key="6">
    <source>
        <dbReference type="ARBA" id="ARBA00022741"/>
    </source>
</evidence>
<comment type="subunit">
    <text evidence="11">Monomer.</text>
</comment>
<keyword evidence="5 11" id="KW-0808">Transferase</keyword>
<comment type="function">
    <text evidence="11">Catalyzes the specific phosphorylation of the 3-hydroxyl group of shikimic acid using ATP as a cosubstrate.</text>
</comment>
<dbReference type="InterPro" id="IPR027417">
    <property type="entry name" value="P-loop_NTPase"/>
</dbReference>
<evidence type="ECO:0000256" key="5">
    <source>
        <dbReference type="ARBA" id="ARBA00022679"/>
    </source>
</evidence>
<comment type="similarity">
    <text evidence="2 11">Belongs to the shikimate kinase family.</text>
</comment>
<feature type="binding site" evidence="11">
    <location>
        <position position="19"/>
    </location>
    <ligand>
        <name>Mg(2+)</name>
        <dbReference type="ChEBI" id="CHEBI:18420"/>
    </ligand>
</feature>
<feature type="binding site" evidence="11">
    <location>
        <begin position="15"/>
        <end position="20"/>
    </location>
    <ligand>
        <name>ATP</name>
        <dbReference type="ChEBI" id="CHEBI:30616"/>
    </ligand>
</feature>
<feature type="binding site" evidence="11">
    <location>
        <position position="37"/>
    </location>
    <ligand>
        <name>substrate</name>
    </ligand>
</feature>
<evidence type="ECO:0000313" key="13">
    <source>
        <dbReference type="Proteomes" id="UP000637695"/>
    </source>
</evidence>
<evidence type="ECO:0000256" key="8">
    <source>
        <dbReference type="ARBA" id="ARBA00022840"/>
    </source>
</evidence>
<keyword evidence="11" id="KW-0479">Metal-binding</keyword>
<dbReference type="GO" id="GO:0009423">
    <property type="term" value="P:chorismate biosynthetic process"/>
    <property type="evidence" value="ECO:0007669"/>
    <property type="project" value="UniProtKB-UniRule"/>
</dbReference>
<dbReference type="Gene3D" id="3.40.50.300">
    <property type="entry name" value="P-loop containing nucleotide triphosphate hydrolases"/>
    <property type="match status" value="1"/>
</dbReference>
<dbReference type="GO" id="GO:0004765">
    <property type="term" value="F:shikimate kinase activity"/>
    <property type="evidence" value="ECO:0007669"/>
    <property type="project" value="UniProtKB-UniRule"/>
</dbReference>
<comment type="catalytic activity">
    <reaction evidence="10 11">
        <text>shikimate + ATP = 3-phosphoshikimate + ADP + H(+)</text>
        <dbReference type="Rhea" id="RHEA:13121"/>
        <dbReference type="ChEBI" id="CHEBI:15378"/>
        <dbReference type="ChEBI" id="CHEBI:30616"/>
        <dbReference type="ChEBI" id="CHEBI:36208"/>
        <dbReference type="ChEBI" id="CHEBI:145989"/>
        <dbReference type="ChEBI" id="CHEBI:456216"/>
        <dbReference type="EC" id="2.7.1.71"/>
    </reaction>
</comment>
<feature type="binding site" evidence="11">
    <location>
        <position position="125"/>
    </location>
    <ligand>
        <name>ATP</name>
        <dbReference type="ChEBI" id="CHEBI:30616"/>
    </ligand>
</feature>
<dbReference type="HAMAP" id="MF_00109">
    <property type="entry name" value="Shikimate_kinase"/>
    <property type="match status" value="1"/>
</dbReference>
<feature type="binding site" evidence="11">
    <location>
        <position position="145"/>
    </location>
    <ligand>
        <name>substrate</name>
    </ligand>
</feature>
<dbReference type="EC" id="2.7.1.71" evidence="3 11"/>
<dbReference type="PANTHER" id="PTHR21087:SF16">
    <property type="entry name" value="SHIKIMATE KINASE 1, CHLOROPLASTIC"/>
    <property type="match status" value="1"/>
</dbReference>
<proteinExistence type="inferred from homology"/>
<dbReference type="InterPro" id="IPR023000">
    <property type="entry name" value="Shikimate_kinase_CS"/>
</dbReference>
<protein>
    <recommendedName>
        <fullName evidence="3 11">Shikimate kinase</fullName>
        <shortName evidence="11">SK</shortName>
        <ecNumber evidence="3 11">2.7.1.71</ecNumber>
    </recommendedName>
</protein>
<evidence type="ECO:0000256" key="2">
    <source>
        <dbReference type="ARBA" id="ARBA00006997"/>
    </source>
</evidence>
<keyword evidence="8 11" id="KW-0067">ATP-binding</keyword>
<evidence type="ECO:0000256" key="3">
    <source>
        <dbReference type="ARBA" id="ARBA00012154"/>
    </source>
</evidence>
<evidence type="ECO:0000256" key="9">
    <source>
        <dbReference type="ARBA" id="ARBA00023141"/>
    </source>
</evidence>
<evidence type="ECO:0000256" key="10">
    <source>
        <dbReference type="ARBA" id="ARBA00048567"/>
    </source>
</evidence>
<keyword evidence="13" id="KW-1185">Reference proteome</keyword>
<sequence>MRVRRPCIALVGLMGAGKTSVGREVAERLAVPFIDLDEEIVRRQGCSIPDIFAASGETGFRRMEHDVLQDVTMARAGQGGVLATGGGVVVTPENRTLLRASWHVVWLRARVETLVERLARDEAERPLLQTGHPLAMRVRELARIRTPWYREVAHAVVDVDGLSVAAVAEQVIQSWCGAVSSQRVREGE</sequence>
<dbReference type="PRINTS" id="PR01100">
    <property type="entry name" value="SHIKIMTKNASE"/>
</dbReference>
<dbReference type="CDD" id="cd00464">
    <property type="entry name" value="SK"/>
    <property type="match status" value="1"/>
</dbReference>
<feature type="binding site" evidence="11">
    <location>
        <position position="86"/>
    </location>
    <ligand>
        <name>substrate</name>
    </ligand>
</feature>
<dbReference type="EMBL" id="BMOY01000002">
    <property type="protein sequence ID" value="GGI96067.1"/>
    <property type="molecule type" value="Genomic_DNA"/>
</dbReference>
<evidence type="ECO:0000256" key="4">
    <source>
        <dbReference type="ARBA" id="ARBA00022605"/>
    </source>
</evidence>
<comment type="subcellular location">
    <subcellularLocation>
        <location evidence="11">Cytoplasm</location>
    </subcellularLocation>
</comment>
<dbReference type="GO" id="GO:0005829">
    <property type="term" value="C:cytosol"/>
    <property type="evidence" value="ECO:0007669"/>
    <property type="project" value="TreeGrafter"/>
</dbReference>
<reference evidence="12" key="2">
    <citation type="submission" date="2020-09" db="EMBL/GenBank/DDBJ databases">
        <authorList>
            <person name="Sun Q."/>
            <person name="Ohkuma M."/>
        </authorList>
    </citation>
    <scope>NUCLEOTIDE SEQUENCE</scope>
    <source>
        <strain evidence="12">JCM 18487</strain>
    </source>
</reference>
<dbReference type="GO" id="GO:0005524">
    <property type="term" value="F:ATP binding"/>
    <property type="evidence" value="ECO:0007669"/>
    <property type="project" value="UniProtKB-UniRule"/>
</dbReference>
<dbReference type="AlphaFoldDB" id="A0A917K359"/>
<keyword evidence="6 11" id="KW-0547">Nucleotide-binding</keyword>
<keyword evidence="11" id="KW-0460">Magnesium</keyword>
<comment type="cofactor">
    <cofactor evidence="11">
        <name>Mg(2+)</name>
        <dbReference type="ChEBI" id="CHEBI:18420"/>
    </cofactor>
    <text evidence="11">Binds 1 Mg(2+) ion per subunit.</text>
</comment>
<dbReference type="Pfam" id="PF01202">
    <property type="entry name" value="SKI"/>
    <property type="match status" value="1"/>
</dbReference>
<dbReference type="PANTHER" id="PTHR21087">
    <property type="entry name" value="SHIKIMATE KINASE"/>
    <property type="match status" value="1"/>
</dbReference>
<dbReference type="GO" id="GO:0009073">
    <property type="term" value="P:aromatic amino acid family biosynthetic process"/>
    <property type="evidence" value="ECO:0007669"/>
    <property type="project" value="UniProtKB-KW"/>
</dbReference>
<comment type="pathway">
    <text evidence="1 11">Metabolic intermediate biosynthesis; chorismate biosynthesis; chorismate from D-erythrose 4-phosphate and phosphoenolpyruvate: step 5/7.</text>
</comment>
<keyword evidence="9 11" id="KW-0057">Aromatic amino acid biosynthesis</keyword>
<dbReference type="SUPFAM" id="SSF52540">
    <property type="entry name" value="P-loop containing nucleoside triphosphate hydrolases"/>
    <property type="match status" value="1"/>
</dbReference>
<keyword evidence="11" id="KW-0963">Cytoplasm</keyword>
<evidence type="ECO:0000313" key="12">
    <source>
        <dbReference type="EMBL" id="GGI96067.1"/>
    </source>
</evidence>
<comment type="caution">
    <text evidence="12">The sequence shown here is derived from an EMBL/GenBank/DDBJ whole genome shotgun (WGS) entry which is preliminary data.</text>
</comment>
<dbReference type="PROSITE" id="PS01128">
    <property type="entry name" value="SHIKIMATE_KINASE"/>
    <property type="match status" value="1"/>
</dbReference>
<gene>
    <name evidence="11 12" type="primary">aroK</name>
    <name evidence="12" type="ORF">GCM10010885_02190</name>
</gene>
<dbReference type="GO" id="GO:0008652">
    <property type="term" value="P:amino acid biosynthetic process"/>
    <property type="evidence" value="ECO:0007669"/>
    <property type="project" value="UniProtKB-KW"/>
</dbReference>
<keyword evidence="4 11" id="KW-0028">Amino-acid biosynthesis</keyword>
<name>A0A917K359_9BACL</name>
<dbReference type="GO" id="GO:0000287">
    <property type="term" value="F:magnesium ion binding"/>
    <property type="evidence" value="ECO:0007669"/>
    <property type="project" value="UniProtKB-UniRule"/>
</dbReference>
<feature type="binding site" evidence="11">
    <location>
        <position position="61"/>
    </location>
    <ligand>
        <name>substrate</name>
    </ligand>
</feature>
<organism evidence="12 13">
    <name type="scientific">Alicyclobacillus cellulosilyticus</name>
    <dbReference type="NCBI Taxonomy" id="1003997"/>
    <lineage>
        <taxon>Bacteria</taxon>
        <taxon>Bacillati</taxon>
        <taxon>Bacillota</taxon>
        <taxon>Bacilli</taxon>
        <taxon>Bacillales</taxon>
        <taxon>Alicyclobacillaceae</taxon>
        <taxon>Alicyclobacillus</taxon>
    </lineage>
</organism>
<evidence type="ECO:0000256" key="1">
    <source>
        <dbReference type="ARBA" id="ARBA00004842"/>
    </source>
</evidence>
<evidence type="ECO:0000256" key="7">
    <source>
        <dbReference type="ARBA" id="ARBA00022777"/>
    </source>
</evidence>
<evidence type="ECO:0000256" key="11">
    <source>
        <dbReference type="HAMAP-Rule" id="MF_00109"/>
    </source>
</evidence>
<dbReference type="InterPro" id="IPR031322">
    <property type="entry name" value="Shikimate/glucono_kinase"/>
</dbReference>